<protein>
    <submittedName>
        <fullName evidence="1">DUF342 domain-containing protein</fullName>
    </submittedName>
</protein>
<reference evidence="1 2" key="1">
    <citation type="submission" date="2018-06" db="EMBL/GenBank/DDBJ databases">
        <title>Complete genome of Desulfovibrio marinus P48SEP.</title>
        <authorList>
            <person name="Crispim J.S."/>
            <person name="Vidigal P.M.P."/>
            <person name="Silva L.C.F."/>
            <person name="Araujo L.C."/>
            <person name="Laguardia C.N."/>
            <person name="Dias R.S."/>
            <person name="Sousa M.P."/>
            <person name="Paula S.O."/>
            <person name="Silva C."/>
        </authorList>
    </citation>
    <scope>NUCLEOTIDE SEQUENCE [LARGE SCALE GENOMIC DNA]</scope>
    <source>
        <strain evidence="1 2">P48SEP</strain>
    </source>
</reference>
<sequence>MRVAFCQNAQLMAGRHMRVDGSAMHCQLSASGNLLVEGRLQGGRVVTGRLLFGREIRGGGVGTTT</sequence>
<dbReference type="EMBL" id="QMIF01000196">
    <property type="protein sequence ID" value="TVM27138.1"/>
    <property type="molecule type" value="Genomic_DNA"/>
</dbReference>
<gene>
    <name evidence="1" type="ORF">DQK91_22740</name>
</gene>
<dbReference type="AlphaFoldDB" id="A0A6P1ZBC3"/>
<comment type="caution">
    <text evidence="1">The sequence shown here is derived from an EMBL/GenBank/DDBJ whole genome shotgun (WGS) entry which is preliminary data.</text>
</comment>
<proteinExistence type="predicted"/>
<accession>A0A6P1ZBC3</accession>
<organism evidence="1 2">
    <name type="scientific">Oceanidesulfovibrio marinus</name>
    <dbReference type="NCBI Taxonomy" id="370038"/>
    <lineage>
        <taxon>Bacteria</taxon>
        <taxon>Pseudomonadati</taxon>
        <taxon>Thermodesulfobacteriota</taxon>
        <taxon>Desulfovibrionia</taxon>
        <taxon>Desulfovibrionales</taxon>
        <taxon>Desulfovibrionaceae</taxon>
        <taxon>Oceanidesulfovibrio</taxon>
    </lineage>
</organism>
<evidence type="ECO:0000313" key="1">
    <source>
        <dbReference type="EMBL" id="TVM27138.1"/>
    </source>
</evidence>
<name>A0A6P1ZBC3_9BACT</name>
<evidence type="ECO:0000313" key="2">
    <source>
        <dbReference type="Proteomes" id="UP000434052"/>
    </source>
</evidence>
<feature type="non-terminal residue" evidence="1">
    <location>
        <position position="65"/>
    </location>
</feature>
<dbReference type="Proteomes" id="UP000434052">
    <property type="component" value="Unassembled WGS sequence"/>
</dbReference>